<dbReference type="InterPro" id="IPR013098">
    <property type="entry name" value="Ig_I-set"/>
</dbReference>
<dbReference type="InterPro" id="IPR036179">
    <property type="entry name" value="Ig-like_dom_sf"/>
</dbReference>
<feature type="domain" description="Immunoglobulin subtype 2" evidence="1">
    <location>
        <begin position="17"/>
        <end position="82"/>
    </location>
</feature>
<dbReference type="SUPFAM" id="SSF48726">
    <property type="entry name" value="Immunoglobulin"/>
    <property type="match status" value="1"/>
</dbReference>
<dbReference type="SMART" id="SM00409">
    <property type="entry name" value="IG"/>
    <property type="match status" value="2"/>
</dbReference>
<accession>A0A6J8BW49</accession>
<dbReference type="Pfam" id="PF07679">
    <property type="entry name" value="I-set"/>
    <property type="match status" value="1"/>
</dbReference>
<keyword evidence="4" id="KW-1185">Reference proteome</keyword>
<dbReference type="InterPro" id="IPR013783">
    <property type="entry name" value="Ig-like_fold"/>
</dbReference>
<evidence type="ECO:0000259" key="2">
    <source>
        <dbReference type="SMART" id="SM00409"/>
    </source>
</evidence>
<evidence type="ECO:0000313" key="3">
    <source>
        <dbReference type="EMBL" id="CAC5387110.1"/>
    </source>
</evidence>
<proteinExistence type="predicted"/>
<dbReference type="InterPro" id="IPR003599">
    <property type="entry name" value="Ig_sub"/>
</dbReference>
<dbReference type="Pfam" id="PF18738">
    <property type="entry name" value="HEPN_DZIP3"/>
    <property type="match status" value="1"/>
</dbReference>
<dbReference type="SMART" id="SM00408">
    <property type="entry name" value="IGc2"/>
    <property type="match status" value="1"/>
</dbReference>
<dbReference type="EMBL" id="CACVKT020003965">
    <property type="protein sequence ID" value="CAC5387110.1"/>
    <property type="molecule type" value="Genomic_DNA"/>
</dbReference>
<dbReference type="InterPro" id="IPR041249">
    <property type="entry name" value="HEPN_DZIP3"/>
</dbReference>
<dbReference type="PANTHER" id="PTHR47018:SF1">
    <property type="entry name" value="TESMIN_TSO1-LIKE CXC DOMAIN-CONTAINING PROTEIN"/>
    <property type="match status" value="1"/>
</dbReference>
<gene>
    <name evidence="3" type="ORF">MCOR_22481</name>
</gene>
<dbReference type="OrthoDB" id="6062647at2759"/>
<evidence type="ECO:0000313" key="4">
    <source>
        <dbReference type="Proteomes" id="UP000507470"/>
    </source>
</evidence>
<name>A0A6J8BW49_MYTCO</name>
<sequence>MTFADLFVKRIKDVSCTVGQTAVFKCQVRVNVQLTWYYYNTKVKRSKRFDFFSEDNVHELKITDVTFEDRGNYSSKANNVECKASLIVEGNLPEIHLKPFCFGENIVLQPTYDAYALEWYKDEPKNGPDDNRSKILEIKSASFENEGIYFAKFDHRVITVEMHILDQVLLTKEDANYLLIVNLILRRALPAVRHIFDKEFHPSKLYDIIIQNKVKLNDLKRKRHINLRQWNLLSKTKILHEHGLSIPYDQVLEVSAKLRDAAVSKYMEEGVFQTFMRKRLFTKAAIDNIDPNPTTTTAITSFQGTSISLSQYPSAENTGETISSKNFDLRLLICILRNIEPRINVIDDLPEPSNRSVEANLSRIKYFRNTIAHNLDHGRLLDKQFHTIWEDLRTSITELSTIPTNEKVNKVGQEITGCTSDYFATTLTRKKYIN</sequence>
<feature type="domain" description="Immunoglobulin" evidence="2">
    <location>
        <begin position="92"/>
        <end position="169"/>
    </location>
</feature>
<dbReference type="PANTHER" id="PTHR47018">
    <property type="entry name" value="CXC DOMAIN-CONTAINING PROTEIN-RELATED"/>
    <property type="match status" value="1"/>
</dbReference>
<dbReference type="Proteomes" id="UP000507470">
    <property type="component" value="Unassembled WGS sequence"/>
</dbReference>
<organism evidence="3 4">
    <name type="scientific">Mytilus coruscus</name>
    <name type="common">Sea mussel</name>
    <dbReference type="NCBI Taxonomy" id="42192"/>
    <lineage>
        <taxon>Eukaryota</taxon>
        <taxon>Metazoa</taxon>
        <taxon>Spiralia</taxon>
        <taxon>Lophotrochozoa</taxon>
        <taxon>Mollusca</taxon>
        <taxon>Bivalvia</taxon>
        <taxon>Autobranchia</taxon>
        <taxon>Pteriomorphia</taxon>
        <taxon>Mytilida</taxon>
        <taxon>Mytiloidea</taxon>
        <taxon>Mytilidae</taxon>
        <taxon>Mytilinae</taxon>
        <taxon>Mytilus</taxon>
    </lineage>
</organism>
<feature type="domain" description="Immunoglobulin" evidence="2">
    <location>
        <begin position="11"/>
        <end position="89"/>
    </location>
</feature>
<dbReference type="InterPro" id="IPR003598">
    <property type="entry name" value="Ig_sub2"/>
</dbReference>
<evidence type="ECO:0000259" key="1">
    <source>
        <dbReference type="SMART" id="SM00408"/>
    </source>
</evidence>
<evidence type="ECO:0008006" key="5">
    <source>
        <dbReference type="Google" id="ProtNLM"/>
    </source>
</evidence>
<reference evidence="3 4" key="1">
    <citation type="submission" date="2020-06" db="EMBL/GenBank/DDBJ databases">
        <authorList>
            <person name="Li R."/>
            <person name="Bekaert M."/>
        </authorList>
    </citation>
    <scope>NUCLEOTIDE SEQUENCE [LARGE SCALE GENOMIC DNA]</scope>
    <source>
        <strain evidence="4">wild</strain>
    </source>
</reference>
<dbReference type="AlphaFoldDB" id="A0A6J8BW49"/>
<dbReference type="Gene3D" id="2.60.40.10">
    <property type="entry name" value="Immunoglobulins"/>
    <property type="match status" value="1"/>
</dbReference>
<protein>
    <recommendedName>
        <fullName evidence="5">DZIP3-like HEPN domain-containing protein</fullName>
    </recommendedName>
</protein>